<dbReference type="Proteomes" id="UP000674234">
    <property type="component" value="Unassembled WGS sequence"/>
</dbReference>
<dbReference type="EMBL" id="JAFCNB010000036">
    <property type="protein sequence ID" value="MBP2708544.1"/>
    <property type="molecule type" value="Genomic_DNA"/>
</dbReference>
<gene>
    <name evidence="2" type="ORF">JOL79_32715</name>
</gene>
<sequence>MAPVITTLSAAPQGTNQGSYGQTLTITGTGLTGSTGVRIGTRTVTPGTVTATQVTCVLPSACGPTTVSVVAPSGTSNALPFYYIDPPFVSGVAPVEGSAATPSAVTFTGESLLTTNRIQFGTVTGTLTTPVTSDVSVTATPIAVTPLGANPWFQSFGAAVRTAGGTATVTNAIALFDTPTVTDLNPNTGSAGTLVIITGTAFVGSAVSVTFDGVDADFTPNSDTVIIATAPTGPTGAIDVVVTTPGGGSTPVTFTYT</sequence>
<evidence type="ECO:0000259" key="1">
    <source>
        <dbReference type="SMART" id="SM00429"/>
    </source>
</evidence>
<dbReference type="Pfam" id="PF01833">
    <property type="entry name" value="TIG"/>
    <property type="match status" value="2"/>
</dbReference>
<accession>A0A940WMR1</accession>
<evidence type="ECO:0000313" key="3">
    <source>
        <dbReference type="Proteomes" id="UP000674234"/>
    </source>
</evidence>
<dbReference type="SMART" id="SM00429">
    <property type="entry name" value="IPT"/>
    <property type="match status" value="1"/>
</dbReference>
<dbReference type="SUPFAM" id="SSF81296">
    <property type="entry name" value="E set domains"/>
    <property type="match status" value="2"/>
</dbReference>
<dbReference type="InterPro" id="IPR002909">
    <property type="entry name" value="IPT_dom"/>
</dbReference>
<dbReference type="RefSeq" id="WP_210159806.1">
    <property type="nucleotide sequence ID" value="NZ_JAFCNB010000036.1"/>
</dbReference>
<dbReference type="Gene3D" id="2.60.40.10">
    <property type="entry name" value="Immunoglobulins"/>
    <property type="match status" value="2"/>
</dbReference>
<name>A0A940WMR1_9ACTN</name>
<comment type="caution">
    <text evidence="2">The sequence shown here is derived from an EMBL/GenBank/DDBJ whole genome shotgun (WGS) entry which is preliminary data.</text>
</comment>
<proteinExistence type="predicted"/>
<evidence type="ECO:0000313" key="2">
    <source>
        <dbReference type="EMBL" id="MBP2708544.1"/>
    </source>
</evidence>
<organism evidence="2 3">
    <name type="scientific">Microbispora oryzae</name>
    <dbReference type="NCBI Taxonomy" id="2806554"/>
    <lineage>
        <taxon>Bacteria</taxon>
        <taxon>Bacillati</taxon>
        <taxon>Actinomycetota</taxon>
        <taxon>Actinomycetes</taxon>
        <taxon>Streptosporangiales</taxon>
        <taxon>Streptosporangiaceae</taxon>
        <taxon>Microbispora</taxon>
    </lineage>
</organism>
<dbReference type="InterPro" id="IPR014756">
    <property type="entry name" value="Ig_E-set"/>
</dbReference>
<feature type="domain" description="IPT/TIG" evidence="1">
    <location>
        <begin position="178"/>
        <end position="257"/>
    </location>
</feature>
<keyword evidence="3" id="KW-1185">Reference proteome</keyword>
<dbReference type="InterPro" id="IPR013783">
    <property type="entry name" value="Ig-like_fold"/>
</dbReference>
<dbReference type="GO" id="GO:0005975">
    <property type="term" value="P:carbohydrate metabolic process"/>
    <property type="evidence" value="ECO:0007669"/>
    <property type="project" value="UniProtKB-ARBA"/>
</dbReference>
<protein>
    <submittedName>
        <fullName evidence="2">IPT/TIG domain-containing protein</fullName>
    </submittedName>
</protein>
<dbReference type="AlphaFoldDB" id="A0A940WMR1"/>
<reference evidence="2" key="1">
    <citation type="submission" date="2021-02" db="EMBL/GenBank/DDBJ databases">
        <title>Draft genome sequence of Microbispora sp. RL4-1S isolated from rice leaves in Thailand.</title>
        <authorList>
            <person name="Muangham S."/>
            <person name="Duangmal K."/>
        </authorList>
    </citation>
    <scope>NUCLEOTIDE SEQUENCE</scope>
    <source>
        <strain evidence="2">RL4-1S</strain>
    </source>
</reference>